<dbReference type="PROSITE" id="PS50835">
    <property type="entry name" value="IG_LIKE"/>
    <property type="match status" value="1"/>
</dbReference>
<dbReference type="CDD" id="cd00098">
    <property type="entry name" value="IgC1"/>
    <property type="match status" value="1"/>
</dbReference>
<evidence type="ECO:0000313" key="5">
    <source>
        <dbReference type="Proteomes" id="UP000288216"/>
    </source>
</evidence>
<evidence type="ECO:0000256" key="1">
    <source>
        <dbReference type="SAM" id="Phobius"/>
    </source>
</evidence>
<dbReference type="InterPro" id="IPR050160">
    <property type="entry name" value="MHC/Immunoglobulin"/>
</dbReference>
<comment type="caution">
    <text evidence="4">The sequence shown here is derived from an EMBL/GenBank/DDBJ whole genome shotgun (WGS) entry which is preliminary data.</text>
</comment>
<name>A0A401NSV1_SCYTO</name>
<reference evidence="4 5" key="1">
    <citation type="journal article" date="2018" name="Nat. Ecol. Evol.">
        <title>Shark genomes provide insights into elasmobranch evolution and the origin of vertebrates.</title>
        <authorList>
            <person name="Hara Y"/>
            <person name="Yamaguchi K"/>
            <person name="Onimaru K"/>
            <person name="Kadota M"/>
            <person name="Koyanagi M"/>
            <person name="Keeley SD"/>
            <person name="Tatsumi K"/>
            <person name="Tanaka K"/>
            <person name="Motone F"/>
            <person name="Kageyama Y"/>
            <person name="Nozu R"/>
            <person name="Adachi N"/>
            <person name="Nishimura O"/>
            <person name="Nakagawa R"/>
            <person name="Tanegashima C"/>
            <person name="Kiyatake I"/>
            <person name="Matsumoto R"/>
            <person name="Murakumo K"/>
            <person name="Nishida K"/>
            <person name="Terakita A"/>
            <person name="Kuratani S"/>
            <person name="Sato K"/>
            <person name="Hyodo S Kuraku.S."/>
        </authorList>
    </citation>
    <scope>NUCLEOTIDE SEQUENCE [LARGE SCALE GENOMIC DNA]</scope>
</reference>
<keyword evidence="2" id="KW-0732">Signal</keyword>
<dbReference type="AlphaFoldDB" id="A0A401NSV1"/>
<dbReference type="Pfam" id="PF07654">
    <property type="entry name" value="C1-set"/>
    <property type="match status" value="1"/>
</dbReference>
<dbReference type="EMBL" id="BFAA01004059">
    <property type="protein sequence ID" value="GCB63940.1"/>
    <property type="molecule type" value="Genomic_DNA"/>
</dbReference>
<dbReference type="OrthoDB" id="10043043at2759"/>
<dbReference type="STRING" id="75743.A0A401NSV1"/>
<proteinExistence type="predicted"/>
<evidence type="ECO:0000256" key="2">
    <source>
        <dbReference type="SAM" id="SignalP"/>
    </source>
</evidence>
<keyword evidence="1" id="KW-0472">Membrane</keyword>
<gene>
    <name evidence="4" type="ORF">scyTo_0009743</name>
</gene>
<feature type="chain" id="PRO_5019583469" description="Ig-like domain-containing protein" evidence="2">
    <location>
        <begin position="17"/>
        <end position="265"/>
    </location>
</feature>
<dbReference type="PANTHER" id="PTHR19944:SF106">
    <property type="entry name" value="TYROSINE-PROTEIN PHOSPHATASE NON-RECEPTOR TYPE SUBSTRATE 1"/>
    <property type="match status" value="1"/>
</dbReference>
<keyword evidence="1" id="KW-0812">Transmembrane</keyword>
<feature type="signal peptide" evidence="2">
    <location>
        <begin position="1"/>
        <end position="16"/>
    </location>
</feature>
<dbReference type="SMART" id="SM00407">
    <property type="entry name" value="IGc1"/>
    <property type="match status" value="1"/>
</dbReference>
<dbReference type="InterPro" id="IPR003597">
    <property type="entry name" value="Ig_C1-set"/>
</dbReference>
<evidence type="ECO:0000259" key="3">
    <source>
        <dbReference type="PROSITE" id="PS50835"/>
    </source>
</evidence>
<keyword evidence="1" id="KW-1133">Transmembrane helix</keyword>
<organism evidence="4 5">
    <name type="scientific">Scyliorhinus torazame</name>
    <name type="common">Cloudy catshark</name>
    <name type="synonym">Catulus torazame</name>
    <dbReference type="NCBI Taxonomy" id="75743"/>
    <lineage>
        <taxon>Eukaryota</taxon>
        <taxon>Metazoa</taxon>
        <taxon>Chordata</taxon>
        <taxon>Craniata</taxon>
        <taxon>Vertebrata</taxon>
        <taxon>Chondrichthyes</taxon>
        <taxon>Elasmobranchii</taxon>
        <taxon>Galeomorphii</taxon>
        <taxon>Galeoidea</taxon>
        <taxon>Carcharhiniformes</taxon>
        <taxon>Scyliorhinidae</taxon>
        <taxon>Scyliorhinus</taxon>
    </lineage>
</organism>
<sequence>MLNVQWCFSVLGIVYGATGGTSLSVRQIPTRESPVKVPPTPVKITLVPSHSLTLLCTTAGFFPEEFDLIWYRNNIKITSGMRTWKIKNEEGLYQVSSALTQLESTSFYSCGVSHSSLETPAYGNYTVRSRGNIHDKYLYLLVSGCLAGGLINLLLVILIMRWRSAKTEGTKITENFQDQFAEQIACGEQVSYVALSYSEEGKSVMPRRVIEPAHVQTKKCADVKLTYAALDFTDSQKRTKKEQKKIGMEYAEINIHNAIGEPNII</sequence>
<feature type="transmembrane region" description="Helical" evidence="1">
    <location>
        <begin position="137"/>
        <end position="159"/>
    </location>
</feature>
<feature type="domain" description="Ig-like" evidence="3">
    <location>
        <begin position="39"/>
        <end position="126"/>
    </location>
</feature>
<dbReference type="InterPro" id="IPR007110">
    <property type="entry name" value="Ig-like_dom"/>
</dbReference>
<dbReference type="Proteomes" id="UP000288216">
    <property type="component" value="Unassembled WGS sequence"/>
</dbReference>
<keyword evidence="5" id="KW-1185">Reference proteome</keyword>
<dbReference type="InterPro" id="IPR013783">
    <property type="entry name" value="Ig-like_fold"/>
</dbReference>
<protein>
    <recommendedName>
        <fullName evidence="3">Ig-like domain-containing protein</fullName>
    </recommendedName>
</protein>
<dbReference type="Gene3D" id="2.60.40.10">
    <property type="entry name" value="Immunoglobulins"/>
    <property type="match status" value="1"/>
</dbReference>
<dbReference type="SUPFAM" id="SSF48726">
    <property type="entry name" value="Immunoglobulin"/>
    <property type="match status" value="1"/>
</dbReference>
<dbReference type="PANTHER" id="PTHR19944">
    <property type="entry name" value="MHC CLASS II-RELATED"/>
    <property type="match status" value="1"/>
</dbReference>
<dbReference type="InterPro" id="IPR036179">
    <property type="entry name" value="Ig-like_dom_sf"/>
</dbReference>
<accession>A0A401NSV1</accession>
<evidence type="ECO:0000313" key="4">
    <source>
        <dbReference type="EMBL" id="GCB63940.1"/>
    </source>
</evidence>